<sequence length="17" mass="1872">MSCGILLFLGVCRSILF</sequence>
<organism evidence="1">
    <name type="scientific">Arundo donax</name>
    <name type="common">Giant reed</name>
    <name type="synonym">Donax arundinaceus</name>
    <dbReference type="NCBI Taxonomy" id="35708"/>
    <lineage>
        <taxon>Eukaryota</taxon>
        <taxon>Viridiplantae</taxon>
        <taxon>Streptophyta</taxon>
        <taxon>Embryophyta</taxon>
        <taxon>Tracheophyta</taxon>
        <taxon>Spermatophyta</taxon>
        <taxon>Magnoliopsida</taxon>
        <taxon>Liliopsida</taxon>
        <taxon>Poales</taxon>
        <taxon>Poaceae</taxon>
        <taxon>PACMAD clade</taxon>
        <taxon>Arundinoideae</taxon>
        <taxon>Arundineae</taxon>
        <taxon>Arundo</taxon>
    </lineage>
</organism>
<proteinExistence type="predicted"/>
<accession>A0A0A9GTU2</accession>
<reference evidence="1" key="1">
    <citation type="submission" date="2014-09" db="EMBL/GenBank/DDBJ databases">
        <authorList>
            <person name="Magalhaes I.L.F."/>
            <person name="Oliveira U."/>
            <person name="Santos F.R."/>
            <person name="Vidigal T.H.D.A."/>
            <person name="Brescovit A.D."/>
            <person name="Santos A.J."/>
        </authorList>
    </citation>
    <scope>NUCLEOTIDE SEQUENCE</scope>
    <source>
        <tissue evidence="1">Shoot tissue taken approximately 20 cm above the soil surface</tissue>
    </source>
</reference>
<evidence type="ECO:0000313" key="1">
    <source>
        <dbReference type="EMBL" id="JAE27962.1"/>
    </source>
</evidence>
<reference evidence="1" key="2">
    <citation type="journal article" date="2015" name="Data Brief">
        <title>Shoot transcriptome of the giant reed, Arundo donax.</title>
        <authorList>
            <person name="Barrero R.A."/>
            <person name="Guerrero F.D."/>
            <person name="Moolhuijzen P."/>
            <person name="Goolsby J.A."/>
            <person name="Tidwell J."/>
            <person name="Bellgard S.E."/>
            <person name="Bellgard M.I."/>
        </authorList>
    </citation>
    <scope>NUCLEOTIDE SEQUENCE</scope>
    <source>
        <tissue evidence="1">Shoot tissue taken approximately 20 cm above the soil surface</tissue>
    </source>
</reference>
<name>A0A0A9GTU2_ARUDO</name>
<dbReference type="EMBL" id="GBRH01169934">
    <property type="protein sequence ID" value="JAE27962.1"/>
    <property type="molecule type" value="Transcribed_RNA"/>
</dbReference>
<dbReference type="AlphaFoldDB" id="A0A0A9GTU2"/>
<protein>
    <submittedName>
        <fullName evidence="1">Uncharacterized protein</fullName>
    </submittedName>
</protein>